<evidence type="ECO:0000313" key="3">
    <source>
        <dbReference type="EnsemblPlants" id="PNT64406"/>
    </source>
</evidence>
<protein>
    <submittedName>
        <fullName evidence="2 3">Uncharacterized protein</fullName>
    </submittedName>
</protein>
<evidence type="ECO:0000256" key="1">
    <source>
        <dbReference type="SAM" id="MobiDB-lite"/>
    </source>
</evidence>
<organism evidence="2">
    <name type="scientific">Brachypodium distachyon</name>
    <name type="common">Purple false brome</name>
    <name type="synonym">Trachynia distachya</name>
    <dbReference type="NCBI Taxonomy" id="15368"/>
    <lineage>
        <taxon>Eukaryota</taxon>
        <taxon>Viridiplantae</taxon>
        <taxon>Streptophyta</taxon>
        <taxon>Embryophyta</taxon>
        <taxon>Tracheophyta</taxon>
        <taxon>Spermatophyta</taxon>
        <taxon>Magnoliopsida</taxon>
        <taxon>Liliopsida</taxon>
        <taxon>Poales</taxon>
        <taxon>Poaceae</taxon>
        <taxon>BOP clade</taxon>
        <taxon>Pooideae</taxon>
        <taxon>Stipodae</taxon>
        <taxon>Brachypodieae</taxon>
        <taxon>Brachypodium</taxon>
    </lineage>
</organism>
<dbReference type="AlphaFoldDB" id="A0A2K2CQU4"/>
<dbReference type="EMBL" id="CM000883">
    <property type="protein sequence ID" value="PNT64406.1"/>
    <property type="molecule type" value="Genomic_DNA"/>
</dbReference>
<gene>
    <name evidence="2" type="ORF">BRADI_4g28173v3</name>
</gene>
<dbReference type="InParanoid" id="A0A2K2CQU4"/>
<reference evidence="2 3" key="1">
    <citation type="journal article" date="2010" name="Nature">
        <title>Genome sequencing and analysis of the model grass Brachypodium distachyon.</title>
        <authorList>
            <consortium name="International Brachypodium Initiative"/>
        </authorList>
    </citation>
    <scope>NUCLEOTIDE SEQUENCE [LARGE SCALE GENOMIC DNA]</scope>
    <source>
        <strain evidence="2 3">Bd21</strain>
    </source>
</reference>
<dbReference type="Gramene" id="PNT64406">
    <property type="protein sequence ID" value="PNT64406"/>
    <property type="gene ID" value="BRADI_4g28173v3"/>
</dbReference>
<dbReference type="Proteomes" id="UP000008810">
    <property type="component" value="Chromosome 4"/>
</dbReference>
<name>A0A2K2CQU4_BRADI</name>
<proteinExistence type="predicted"/>
<accession>A0A2K2CQU4</accession>
<keyword evidence="4" id="KW-1185">Reference proteome</keyword>
<feature type="region of interest" description="Disordered" evidence="1">
    <location>
        <begin position="83"/>
        <end position="103"/>
    </location>
</feature>
<sequence>MVVNDVICHRSSTWEGCCSCSAYIVYLLGEVLFQAPRILPGTCKVCKQDWTSSGCLAALLAHSLGIRNDLIWHCCLSSAHPTHGTAGVDGTEHLPRLQSGVTE</sequence>
<evidence type="ECO:0000313" key="2">
    <source>
        <dbReference type="EMBL" id="PNT64406.1"/>
    </source>
</evidence>
<dbReference type="EnsemblPlants" id="PNT64406">
    <property type="protein sequence ID" value="PNT64406"/>
    <property type="gene ID" value="BRADI_4g28173v3"/>
</dbReference>
<evidence type="ECO:0000313" key="4">
    <source>
        <dbReference type="Proteomes" id="UP000008810"/>
    </source>
</evidence>
<reference evidence="2" key="2">
    <citation type="submission" date="2017-06" db="EMBL/GenBank/DDBJ databases">
        <title>WGS assembly of Brachypodium distachyon.</title>
        <authorList>
            <consortium name="The International Brachypodium Initiative"/>
            <person name="Lucas S."/>
            <person name="Harmon-Smith M."/>
            <person name="Lail K."/>
            <person name="Tice H."/>
            <person name="Grimwood J."/>
            <person name="Bruce D."/>
            <person name="Barry K."/>
            <person name="Shu S."/>
            <person name="Lindquist E."/>
            <person name="Wang M."/>
            <person name="Pitluck S."/>
            <person name="Vogel J.P."/>
            <person name="Garvin D.F."/>
            <person name="Mockler T.C."/>
            <person name="Schmutz J."/>
            <person name="Rokhsar D."/>
            <person name="Bevan M.W."/>
        </authorList>
    </citation>
    <scope>NUCLEOTIDE SEQUENCE</scope>
    <source>
        <strain evidence="2">Bd21</strain>
    </source>
</reference>
<reference evidence="3" key="3">
    <citation type="submission" date="2018-08" db="UniProtKB">
        <authorList>
            <consortium name="EnsemblPlants"/>
        </authorList>
    </citation>
    <scope>IDENTIFICATION</scope>
    <source>
        <strain evidence="3">cv. Bd21</strain>
    </source>
</reference>